<protein>
    <submittedName>
        <fullName evidence="2">Retroviral aspartyl protease</fullName>
    </submittedName>
</protein>
<proteinExistence type="predicted"/>
<dbReference type="CDD" id="cd00303">
    <property type="entry name" value="retropepsin_like"/>
    <property type="match status" value="1"/>
</dbReference>
<dbReference type="AlphaFoldDB" id="A0A1R3GEY9"/>
<dbReference type="Pfam" id="PF08284">
    <property type="entry name" value="RVP_2"/>
    <property type="match status" value="1"/>
</dbReference>
<dbReference type="Gene3D" id="2.40.70.10">
    <property type="entry name" value="Acid Proteases"/>
    <property type="match status" value="1"/>
</dbReference>
<dbReference type="Proteomes" id="UP000187203">
    <property type="component" value="Unassembled WGS sequence"/>
</dbReference>
<dbReference type="InterPro" id="IPR021109">
    <property type="entry name" value="Peptidase_aspartic_dom_sf"/>
</dbReference>
<keyword evidence="2" id="KW-0378">Hydrolase</keyword>
<gene>
    <name evidence="2" type="ORF">COLO4_35584</name>
</gene>
<reference evidence="3" key="1">
    <citation type="submission" date="2013-09" db="EMBL/GenBank/DDBJ databases">
        <title>Corchorus olitorius genome sequencing.</title>
        <authorList>
            <person name="Alam M."/>
            <person name="Haque M.S."/>
            <person name="Islam M.S."/>
            <person name="Emdad E.M."/>
            <person name="Islam M.M."/>
            <person name="Ahmed B."/>
            <person name="Halim A."/>
            <person name="Hossen Q.M.M."/>
            <person name="Hossain M.Z."/>
            <person name="Ahmed R."/>
            <person name="Khan M.M."/>
            <person name="Islam R."/>
            <person name="Rashid M.M."/>
            <person name="Khan S.A."/>
            <person name="Rahman M.S."/>
            <person name="Alam M."/>
            <person name="Yahiya A.S."/>
            <person name="Khan M.S."/>
            <person name="Azam M.S."/>
            <person name="Haque T."/>
            <person name="Lashkar M.Z.H."/>
            <person name="Akhand A.I."/>
            <person name="Morshed G."/>
            <person name="Roy S."/>
            <person name="Uddin K.S."/>
            <person name="Rabeya T."/>
            <person name="Hossain A.S."/>
            <person name="Chowdhury A."/>
            <person name="Snigdha A.R."/>
            <person name="Mortoza M.S."/>
            <person name="Matin S.A."/>
            <person name="Hoque S.M.E."/>
            <person name="Islam M.K."/>
            <person name="Roy D.K."/>
            <person name="Haider R."/>
            <person name="Moosa M.M."/>
            <person name="Elias S.M."/>
            <person name="Hasan A.M."/>
            <person name="Jahan S."/>
            <person name="Shafiuddin M."/>
            <person name="Mahmood N."/>
            <person name="Shommy N.S."/>
        </authorList>
    </citation>
    <scope>NUCLEOTIDE SEQUENCE [LARGE SCALE GENOMIC DNA]</scope>
    <source>
        <strain evidence="3">cv. O-4</strain>
    </source>
</reference>
<comment type="caution">
    <text evidence="2">The sequence shown here is derived from an EMBL/GenBank/DDBJ whole genome shotgun (WGS) entry which is preliminary data.</text>
</comment>
<evidence type="ECO:0000256" key="1">
    <source>
        <dbReference type="SAM" id="MobiDB-lite"/>
    </source>
</evidence>
<dbReference type="EMBL" id="AWUE01022713">
    <property type="protein sequence ID" value="OMO56639.1"/>
    <property type="molecule type" value="Genomic_DNA"/>
</dbReference>
<accession>A0A1R3GEY9</accession>
<evidence type="ECO:0000313" key="2">
    <source>
        <dbReference type="EMBL" id="OMO56639.1"/>
    </source>
</evidence>
<keyword evidence="3" id="KW-1185">Reference proteome</keyword>
<dbReference type="GO" id="GO:0006508">
    <property type="term" value="P:proteolysis"/>
    <property type="evidence" value="ECO:0007669"/>
    <property type="project" value="UniProtKB-KW"/>
</dbReference>
<sequence>MAPKVDTATVDALNAIAEPFNAKIQELHQSQETLKQSLEANIDSSLTNLCTQLSTLHASSSPRFVKFLGLPIEPPPSLVVRVGNDEVMRCSGAVSGLNVELQGLRFNLYLFLLDVHEADIILGVPWLAQLVPILADFSLLCMSFRHNGKWVSLVGHQLHRPDQLTDQQVQQLSQNNSLHSAHLLTLEDAKQSVETSRPRITLKRQKSKLEERKKSKTSPSRKLFVLGTSEDKISQA</sequence>
<evidence type="ECO:0000313" key="3">
    <source>
        <dbReference type="Proteomes" id="UP000187203"/>
    </source>
</evidence>
<organism evidence="2 3">
    <name type="scientific">Corchorus olitorius</name>
    <dbReference type="NCBI Taxonomy" id="93759"/>
    <lineage>
        <taxon>Eukaryota</taxon>
        <taxon>Viridiplantae</taxon>
        <taxon>Streptophyta</taxon>
        <taxon>Embryophyta</taxon>
        <taxon>Tracheophyta</taxon>
        <taxon>Spermatophyta</taxon>
        <taxon>Magnoliopsida</taxon>
        <taxon>eudicotyledons</taxon>
        <taxon>Gunneridae</taxon>
        <taxon>Pentapetalae</taxon>
        <taxon>rosids</taxon>
        <taxon>malvids</taxon>
        <taxon>Malvales</taxon>
        <taxon>Malvaceae</taxon>
        <taxon>Grewioideae</taxon>
        <taxon>Apeibeae</taxon>
        <taxon>Corchorus</taxon>
    </lineage>
</organism>
<keyword evidence="2" id="KW-0645">Protease</keyword>
<name>A0A1R3GEY9_9ROSI</name>
<feature type="region of interest" description="Disordered" evidence="1">
    <location>
        <begin position="195"/>
        <end position="236"/>
    </location>
</feature>
<dbReference type="GO" id="GO:0008233">
    <property type="term" value="F:peptidase activity"/>
    <property type="evidence" value="ECO:0007669"/>
    <property type="project" value="UniProtKB-KW"/>
</dbReference>